<proteinExistence type="predicted"/>
<sequence>MGSPCNVVFAADLTNLYVARRLTTATETTTDC</sequence>
<reference evidence="2" key="1">
    <citation type="submission" date="2011-06" db="EMBL/GenBank/DDBJ databases">
        <authorList>
            <consortium name="US DOE Joint Genome Institute (JGI-PGF)"/>
            <person name="Lucas S."/>
            <person name="Han J."/>
            <person name="Lapidus A."/>
            <person name="Cheng J.-F."/>
            <person name="Goodwin L."/>
            <person name="Pitluck S."/>
            <person name="Peters L."/>
            <person name="Land M.L."/>
            <person name="Hauser L."/>
            <person name="Vogl K."/>
            <person name="Liu Z."/>
            <person name="Overmann J."/>
            <person name="Frigaard N.-U."/>
            <person name="Bryant D.A."/>
            <person name="Woyke T.J."/>
        </authorList>
    </citation>
    <scope>NUCLEOTIDE SEQUENCE [LARGE SCALE GENOMIC DNA]</scope>
    <source>
        <strain evidence="2">970</strain>
    </source>
</reference>
<evidence type="ECO:0000313" key="1">
    <source>
        <dbReference type="EMBL" id="EIC22888.1"/>
    </source>
</evidence>
<organism evidence="1 2">
    <name type="scientific">Thiorhodovibrio frisius</name>
    <dbReference type="NCBI Taxonomy" id="631362"/>
    <lineage>
        <taxon>Bacteria</taxon>
        <taxon>Pseudomonadati</taxon>
        <taxon>Pseudomonadota</taxon>
        <taxon>Gammaproteobacteria</taxon>
        <taxon>Chromatiales</taxon>
        <taxon>Chromatiaceae</taxon>
        <taxon>Thiorhodovibrio</taxon>
    </lineage>
</organism>
<accession>H8YWR2</accession>
<reference evidence="1 2" key="2">
    <citation type="submission" date="2011-11" db="EMBL/GenBank/DDBJ databases">
        <authorList>
            <consortium name="US DOE Joint Genome Institute"/>
            <person name="Lucas S."/>
            <person name="Han J."/>
            <person name="Lapidus A."/>
            <person name="Cheng J.-F."/>
            <person name="Goodwin L."/>
            <person name="Pitluck S."/>
            <person name="Peters L."/>
            <person name="Ovchinnikova G."/>
            <person name="Zhang X."/>
            <person name="Detter J.C."/>
            <person name="Han C."/>
            <person name="Tapia R."/>
            <person name="Land M."/>
            <person name="Hauser L."/>
            <person name="Kyrpides N."/>
            <person name="Ivanova N."/>
            <person name="Pagani I."/>
            <person name="Vogl K."/>
            <person name="Liu Z."/>
            <person name="Overmann J."/>
            <person name="Frigaard N.-U."/>
            <person name="Bryant D."/>
            <person name="Woyke T."/>
        </authorList>
    </citation>
    <scope>NUCLEOTIDE SEQUENCE [LARGE SCALE GENOMIC DNA]</scope>
    <source>
        <strain evidence="1 2">970</strain>
    </source>
</reference>
<dbReference type="Proteomes" id="UP000002964">
    <property type="component" value="Unassembled WGS sequence"/>
</dbReference>
<dbReference type="STRING" id="631362.Thi970DRAFT_00527"/>
<dbReference type="AlphaFoldDB" id="H8YWR2"/>
<gene>
    <name evidence="1" type="ORF">Thi970DRAFT_00527</name>
</gene>
<dbReference type="EMBL" id="JH603168">
    <property type="protein sequence ID" value="EIC22888.1"/>
    <property type="molecule type" value="Genomic_DNA"/>
</dbReference>
<evidence type="ECO:0000313" key="2">
    <source>
        <dbReference type="Proteomes" id="UP000002964"/>
    </source>
</evidence>
<protein>
    <submittedName>
        <fullName evidence="1">Uncharacterized protein</fullName>
    </submittedName>
</protein>
<dbReference type="HOGENOM" id="CLU_3391887_0_0_6"/>
<keyword evidence="2" id="KW-1185">Reference proteome</keyword>
<name>H8YWR2_9GAMM</name>